<keyword evidence="2" id="KW-1185">Reference proteome</keyword>
<dbReference type="Proteomes" id="UP001139031">
    <property type="component" value="Unassembled WGS sequence"/>
</dbReference>
<protein>
    <submittedName>
        <fullName evidence="1">Uncharacterized protein</fullName>
    </submittedName>
</protein>
<gene>
    <name evidence="1" type="ORF">K7C98_20230</name>
</gene>
<reference evidence="1" key="1">
    <citation type="submission" date="2021-08" db="EMBL/GenBank/DDBJ databases">
        <authorList>
            <person name="Stevens D.C."/>
        </authorList>
    </citation>
    <scope>NUCLEOTIDE SEQUENCE</scope>
    <source>
        <strain evidence="1">DSM 53165</strain>
    </source>
</reference>
<sequence length="54" mass="5687">MAIEPDPGDVRQDPVDVEAPLFAPGLLGLHVLDYNFALQELLDLSAAKAEAAGL</sequence>
<dbReference type="EMBL" id="JAIRAU010000027">
    <property type="protein sequence ID" value="MBZ5711575.1"/>
    <property type="molecule type" value="Genomic_DNA"/>
</dbReference>
<evidence type="ECO:0000313" key="1">
    <source>
        <dbReference type="EMBL" id="MBZ5711575.1"/>
    </source>
</evidence>
<proteinExistence type="predicted"/>
<comment type="caution">
    <text evidence="1">The sequence shown here is derived from an EMBL/GenBank/DDBJ whole genome shotgun (WGS) entry which is preliminary data.</text>
</comment>
<dbReference type="RefSeq" id="WP_224193338.1">
    <property type="nucleotide sequence ID" value="NZ_JAIRAU010000027.1"/>
</dbReference>
<accession>A0ABS7TTM6</accession>
<organism evidence="1 2">
    <name type="scientific">Nannocystis pusilla</name>
    <dbReference type="NCBI Taxonomy" id="889268"/>
    <lineage>
        <taxon>Bacteria</taxon>
        <taxon>Pseudomonadati</taxon>
        <taxon>Myxococcota</taxon>
        <taxon>Polyangia</taxon>
        <taxon>Nannocystales</taxon>
        <taxon>Nannocystaceae</taxon>
        <taxon>Nannocystis</taxon>
    </lineage>
</organism>
<name>A0ABS7TTM6_9BACT</name>
<evidence type="ECO:0000313" key="2">
    <source>
        <dbReference type="Proteomes" id="UP001139031"/>
    </source>
</evidence>